<accession>A0A892ZH18</accession>
<dbReference type="InterPro" id="IPR029021">
    <property type="entry name" value="Prot-tyrosine_phosphatase-like"/>
</dbReference>
<dbReference type="Gene3D" id="3.90.190.10">
    <property type="entry name" value="Protein tyrosine phosphatase superfamily"/>
    <property type="match status" value="1"/>
</dbReference>
<dbReference type="GO" id="GO:0016787">
    <property type="term" value="F:hydrolase activity"/>
    <property type="evidence" value="ECO:0007669"/>
    <property type="project" value="InterPro"/>
</dbReference>
<evidence type="ECO:0000313" key="3">
    <source>
        <dbReference type="Proteomes" id="UP000653156"/>
    </source>
</evidence>
<protein>
    <submittedName>
        <fullName evidence="2">TIGR01244 family phosphatase</fullName>
    </submittedName>
</protein>
<dbReference type="NCBIfam" id="TIGR01244">
    <property type="entry name" value="TIGR01244 family sulfur transferase"/>
    <property type="match status" value="1"/>
</dbReference>
<proteinExistence type="predicted"/>
<sequence>MYPLTDKLYVSAQVSPADIAEAAALGINTLIGNRPDGEEPQQPNWATVAAWAAAAGIEHQIHQPVTAPTLNSHDAERFATAVAAADAPVLAYCRTATRCCLLWALDAVAHGTSVNEAIQHAARAGVDLSGQAARLQAAAR</sequence>
<dbReference type="SUPFAM" id="SSF52799">
    <property type="entry name" value="(Phosphotyrosine protein) phosphatases II"/>
    <property type="match status" value="1"/>
</dbReference>
<evidence type="ECO:0000259" key="1">
    <source>
        <dbReference type="Pfam" id="PF04273"/>
    </source>
</evidence>
<dbReference type="Pfam" id="PF04273">
    <property type="entry name" value="BLH_phosphatase"/>
    <property type="match status" value="1"/>
</dbReference>
<dbReference type="KEGG" id="ptes:JQU52_00345"/>
<dbReference type="Proteomes" id="UP000653156">
    <property type="component" value="Chromosome"/>
</dbReference>
<gene>
    <name evidence="2" type="ORF">JQU52_00345</name>
</gene>
<dbReference type="InterPro" id="IPR005939">
    <property type="entry name" value="BLH_phosphatase-like"/>
</dbReference>
<feature type="domain" description="Beta-lactamase hydrolase-like protein phosphatase-like" evidence="1">
    <location>
        <begin position="4"/>
        <end position="106"/>
    </location>
</feature>
<dbReference type="EMBL" id="CP069798">
    <property type="protein sequence ID" value="QRQ81933.1"/>
    <property type="molecule type" value="Genomic_DNA"/>
</dbReference>
<dbReference type="RefSeq" id="WP_230339231.1">
    <property type="nucleotide sequence ID" value="NZ_CP069798.1"/>
</dbReference>
<keyword evidence="3" id="KW-1185">Reference proteome</keyword>
<dbReference type="AlphaFoldDB" id="A0A892ZH18"/>
<organism evidence="2 3">
    <name type="scientific">Paralysiella testudinis</name>
    <dbReference type="NCBI Taxonomy" id="2809020"/>
    <lineage>
        <taxon>Bacteria</taxon>
        <taxon>Pseudomonadati</taxon>
        <taxon>Pseudomonadota</taxon>
        <taxon>Betaproteobacteria</taxon>
        <taxon>Neisseriales</taxon>
        <taxon>Neisseriaceae</taxon>
        <taxon>Paralysiella</taxon>
    </lineage>
</organism>
<reference evidence="2" key="1">
    <citation type="submission" date="2021-02" db="EMBL/GenBank/DDBJ databases">
        <title>Neisseriaceae sp. 26B isolated from the cloaca of a Common Toad-headed Turtle (Mesoclemmys nasuta).</title>
        <authorList>
            <person name="Spergser J."/>
            <person name="Busse H.-J."/>
        </authorList>
    </citation>
    <scope>NUCLEOTIDE SEQUENCE</scope>
    <source>
        <strain evidence="2">26B</strain>
    </source>
</reference>
<evidence type="ECO:0000313" key="2">
    <source>
        <dbReference type="EMBL" id="QRQ81933.1"/>
    </source>
</evidence>
<name>A0A892ZH18_9NEIS</name>